<comment type="caution">
    <text evidence="2">The sequence shown here is derived from an EMBL/GenBank/DDBJ whole genome shotgun (WGS) entry which is preliminary data.</text>
</comment>
<feature type="transmembrane region" description="Helical" evidence="1">
    <location>
        <begin position="151"/>
        <end position="169"/>
    </location>
</feature>
<feature type="transmembrane region" description="Helical" evidence="1">
    <location>
        <begin position="404"/>
        <end position="424"/>
    </location>
</feature>
<feature type="transmembrane region" description="Helical" evidence="1">
    <location>
        <begin position="245"/>
        <end position="266"/>
    </location>
</feature>
<dbReference type="Proteomes" id="UP001239085">
    <property type="component" value="Unassembled WGS sequence"/>
</dbReference>
<gene>
    <name evidence="2" type="ORF">QFZ46_001528</name>
</gene>
<reference evidence="2 3" key="1">
    <citation type="submission" date="2023-07" db="EMBL/GenBank/DDBJ databases">
        <title>Comparative genomics of wheat-associated soil bacteria to identify genetic determinants of phenazine resistance.</title>
        <authorList>
            <person name="Mouncey N."/>
        </authorList>
    </citation>
    <scope>NUCLEOTIDE SEQUENCE [LARGE SCALE GENOMIC DNA]</scope>
    <source>
        <strain evidence="2 3">W2I7</strain>
    </source>
</reference>
<dbReference type="EMBL" id="JAUSXK010000001">
    <property type="protein sequence ID" value="MDQ0643368.1"/>
    <property type="molecule type" value="Genomic_DNA"/>
</dbReference>
<sequence length="427" mass="45135">MATATPAAGFFDGARRYATLRESFVRQSALTVGAAVVLTMLCVLESMLGGLRATQPGTPVILDLVSAFPAWAEWVLGDGVWWFALVCAAQFVTFQILSTPRLHHASRDTHGLRNRFSVLMQAAAALTTGGWLLAVIITLVVSFGLPETRSPSAGLLVFTGAAAGLALYLGTELRQYYGTDVLSDLRHAREQAAQEADAREADFSSVARDKLRLRWLIAIVASLIAVFLTGLLVAGISDGELAAPFWARVLLVASALVVLIFMQTWAARNASAVALRGLQMFLCFTLLAPASLLVGTTAMVILTPLILRTGDIAWFYGALAAFTVVAAGLVVATHFICRAHRLQNAGFGWTLPGVTLITESRQATARLAVLEAALKSEVDRLSGLEMRTAAAVTPSVTGSMRLPILGGVVAASVAIGALSAIAFGRRG</sequence>
<keyword evidence="3" id="KW-1185">Reference proteome</keyword>
<keyword evidence="1" id="KW-0472">Membrane</keyword>
<feature type="transmembrane region" description="Helical" evidence="1">
    <location>
        <begin position="80"/>
        <end position="97"/>
    </location>
</feature>
<evidence type="ECO:0000313" key="2">
    <source>
        <dbReference type="EMBL" id="MDQ0643368.1"/>
    </source>
</evidence>
<dbReference type="RefSeq" id="WP_307360061.1">
    <property type="nucleotide sequence ID" value="NZ_JAUSXK010000001.1"/>
</dbReference>
<feature type="transmembrane region" description="Helical" evidence="1">
    <location>
        <begin position="313"/>
        <end position="337"/>
    </location>
</feature>
<accession>A0ABU0P7S3</accession>
<evidence type="ECO:0000256" key="1">
    <source>
        <dbReference type="SAM" id="Phobius"/>
    </source>
</evidence>
<name>A0ABU0P7S3_9MICO</name>
<feature type="transmembrane region" description="Helical" evidence="1">
    <location>
        <begin position="213"/>
        <end position="233"/>
    </location>
</feature>
<feature type="transmembrane region" description="Helical" evidence="1">
    <location>
        <begin position="278"/>
        <end position="307"/>
    </location>
</feature>
<protein>
    <submittedName>
        <fullName evidence="2">Uncharacterized protein</fullName>
    </submittedName>
</protein>
<keyword evidence="1" id="KW-1133">Transmembrane helix</keyword>
<feature type="transmembrane region" description="Helical" evidence="1">
    <location>
        <begin position="24"/>
        <end position="44"/>
    </location>
</feature>
<keyword evidence="1" id="KW-0812">Transmembrane</keyword>
<proteinExistence type="predicted"/>
<feature type="transmembrane region" description="Helical" evidence="1">
    <location>
        <begin position="118"/>
        <end position="145"/>
    </location>
</feature>
<organism evidence="2 3">
    <name type="scientific">Microbacterium murale</name>
    <dbReference type="NCBI Taxonomy" id="1081040"/>
    <lineage>
        <taxon>Bacteria</taxon>
        <taxon>Bacillati</taxon>
        <taxon>Actinomycetota</taxon>
        <taxon>Actinomycetes</taxon>
        <taxon>Micrococcales</taxon>
        <taxon>Microbacteriaceae</taxon>
        <taxon>Microbacterium</taxon>
    </lineage>
</organism>
<evidence type="ECO:0000313" key="3">
    <source>
        <dbReference type="Proteomes" id="UP001239085"/>
    </source>
</evidence>